<evidence type="ECO:0000313" key="8">
    <source>
        <dbReference type="Proteomes" id="UP000653472"/>
    </source>
</evidence>
<feature type="domain" description="CusB-like beta-barrel" evidence="6">
    <location>
        <begin position="674"/>
        <end position="747"/>
    </location>
</feature>
<evidence type="ECO:0000256" key="1">
    <source>
        <dbReference type="ARBA" id="ARBA00004196"/>
    </source>
</evidence>
<comment type="subcellular location">
    <subcellularLocation>
        <location evidence="1">Cell envelope</location>
    </subcellularLocation>
</comment>
<dbReference type="PANTHER" id="PTHR32347">
    <property type="entry name" value="EFFLUX SYSTEM COMPONENT YKNX-RELATED"/>
    <property type="match status" value="1"/>
</dbReference>
<feature type="transmembrane region" description="Helical" evidence="4">
    <location>
        <begin position="173"/>
        <end position="193"/>
    </location>
</feature>
<keyword evidence="2 3" id="KW-0175">Coiled coil</keyword>
<evidence type="ECO:0000256" key="4">
    <source>
        <dbReference type="SAM" id="Phobius"/>
    </source>
</evidence>
<keyword evidence="4" id="KW-1133">Transmembrane helix</keyword>
<feature type="domain" description="YbhG-like alpha-helical hairpin" evidence="5">
    <location>
        <begin position="509"/>
        <end position="631"/>
    </location>
</feature>
<reference evidence="7" key="1">
    <citation type="submission" date="2020-03" db="EMBL/GenBank/DDBJ databases">
        <title>Solimonas marina sp. nov., isolated from deep seawater of the Pacific Ocean.</title>
        <authorList>
            <person name="Liu X."/>
            <person name="Lai Q."/>
            <person name="Sun F."/>
            <person name="Gai Y."/>
            <person name="Li G."/>
            <person name="Shao Z."/>
        </authorList>
    </citation>
    <scope>NUCLEOTIDE SEQUENCE</scope>
    <source>
        <strain evidence="7">C16B3</strain>
    </source>
</reference>
<proteinExistence type="predicted"/>
<feature type="transmembrane region" description="Helical" evidence="4">
    <location>
        <begin position="401"/>
        <end position="419"/>
    </location>
</feature>
<feature type="coiled-coil region" evidence="3">
    <location>
        <begin position="505"/>
        <end position="532"/>
    </location>
</feature>
<dbReference type="InterPro" id="IPR050465">
    <property type="entry name" value="UPF0194_transport"/>
</dbReference>
<feature type="transmembrane region" description="Helical" evidence="4">
    <location>
        <begin position="370"/>
        <end position="389"/>
    </location>
</feature>
<organism evidence="7 8">
    <name type="scientific">Solimonas marina</name>
    <dbReference type="NCBI Taxonomy" id="2714601"/>
    <lineage>
        <taxon>Bacteria</taxon>
        <taxon>Pseudomonadati</taxon>
        <taxon>Pseudomonadota</taxon>
        <taxon>Gammaproteobacteria</taxon>
        <taxon>Nevskiales</taxon>
        <taxon>Nevskiaceae</taxon>
        <taxon>Solimonas</taxon>
    </lineage>
</organism>
<dbReference type="Pfam" id="PF25954">
    <property type="entry name" value="Beta-barrel_RND_2"/>
    <property type="match status" value="1"/>
</dbReference>
<evidence type="ECO:0000313" key="7">
    <source>
        <dbReference type="EMBL" id="NKF21401.1"/>
    </source>
</evidence>
<sequence>MNAQSNRYRRFVAADVREHGERVELRGAREALPALWVDVREYRLARLFDGTRTTAAIVAEAAQTLELRLRASQLEAFAAKLAIHGLLAPGIVDPLPSPSIIEPDTEREGAHADRGPMLPSTVPGSLVGPGLMDGLLGVTLDHRARRRRLITHLDPGLWILFGGRLNWPLESGATLCLFGFVAFLAIFGVAHRAEHAADSLLALVSPWRALSLVAISFALIELFGTASRAAAVRRFTGTVPKIGVMRNMLGIPLLHVDTGGAAERAQRAQRLRIVGAGLTSMAALAIGAVFVWFLAGRTHLLLASFSIGVAAVATFTLLLRLNPLVRRDGYFLLAQHYGIADLREQAGAAWFEFFRRSMISQQRRLEPSTLLTYWALIIAYLFLVLFLLSRTVGLVLDYFRGPAFVILLVVMGVIVSQTFRNSREGSNLDLGQVPGKPWYVRWAAVMVAAACFAIIPYRYDPSGDFTVLPGDRADVRALIAGDVREVRVKEGDVVSAGQVIAKLADDEERAQVAIAEAKLAQAQADLALAKKGGKAEEVAVAESAVQTAKQKADVSAQQAARIADAYKHNSVTAQDYERARGVADVDQKALDEAKSRLALVRSSADAERIDALAAQVQQAQASLAYAKQQLDYTEIKAPIAGRVVSDKLMFARGSYLDRGAELATIEQVDQRVAEIDLPESSVDQIADGRTAWAKVWAYPDRSFSGQVRSIAPSAEKTPSGMIVRVQVVLSDPDGKLLPGMTGSAKVMGHWYPAVVPFTRALVRFVLVEVWSWLP</sequence>
<dbReference type="SUPFAM" id="SSF111369">
    <property type="entry name" value="HlyD-like secretion proteins"/>
    <property type="match status" value="1"/>
</dbReference>
<dbReference type="EMBL" id="JAAVXB010000002">
    <property type="protein sequence ID" value="NKF21401.1"/>
    <property type="molecule type" value="Genomic_DNA"/>
</dbReference>
<dbReference type="Gene3D" id="2.40.30.170">
    <property type="match status" value="1"/>
</dbReference>
<feature type="transmembrane region" description="Helical" evidence="4">
    <location>
        <begin position="273"/>
        <end position="294"/>
    </location>
</feature>
<dbReference type="Pfam" id="PF25881">
    <property type="entry name" value="HH_YBHG"/>
    <property type="match status" value="1"/>
</dbReference>
<comment type="caution">
    <text evidence="7">The sequence shown here is derived from an EMBL/GenBank/DDBJ whole genome shotgun (WGS) entry which is preliminary data.</text>
</comment>
<dbReference type="Gene3D" id="2.40.50.100">
    <property type="match status" value="1"/>
</dbReference>
<name>A0A969W675_9GAMM</name>
<keyword evidence="4" id="KW-0812">Transmembrane</keyword>
<gene>
    <name evidence="7" type="ORF">G7Y82_03655</name>
</gene>
<dbReference type="Proteomes" id="UP000653472">
    <property type="component" value="Unassembled WGS sequence"/>
</dbReference>
<keyword evidence="4" id="KW-0472">Membrane</keyword>
<dbReference type="AlphaFoldDB" id="A0A969W675"/>
<dbReference type="InterPro" id="IPR059052">
    <property type="entry name" value="HH_YbhG-like"/>
</dbReference>
<dbReference type="InterPro" id="IPR058792">
    <property type="entry name" value="Beta-barrel_RND_2"/>
</dbReference>
<dbReference type="RefSeq" id="WP_168146672.1">
    <property type="nucleotide sequence ID" value="NZ_JAAVXB010000002.1"/>
</dbReference>
<evidence type="ECO:0000259" key="6">
    <source>
        <dbReference type="Pfam" id="PF25954"/>
    </source>
</evidence>
<evidence type="ECO:0000256" key="2">
    <source>
        <dbReference type="ARBA" id="ARBA00023054"/>
    </source>
</evidence>
<dbReference type="GO" id="GO:0030313">
    <property type="term" value="C:cell envelope"/>
    <property type="evidence" value="ECO:0007669"/>
    <property type="project" value="UniProtKB-SubCell"/>
</dbReference>
<protein>
    <submittedName>
        <fullName evidence="7">HlyD family efflux transporter periplasmic adaptor subunit</fullName>
    </submittedName>
</protein>
<evidence type="ECO:0000256" key="3">
    <source>
        <dbReference type="SAM" id="Coils"/>
    </source>
</evidence>
<dbReference type="PANTHER" id="PTHR32347:SF23">
    <property type="entry name" value="BLL5650 PROTEIN"/>
    <property type="match status" value="1"/>
</dbReference>
<feature type="transmembrane region" description="Helical" evidence="4">
    <location>
        <begin position="439"/>
        <end position="459"/>
    </location>
</feature>
<feature type="transmembrane region" description="Helical" evidence="4">
    <location>
        <begin position="205"/>
        <end position="224"/>
    </location>
</feature>
<evidence type="ECO:0000259" key="5">
    <source>
        <dbReference type="Pfam" id="PF25881"/>
    </source>
</evidence>
<accession>A0A969W675</accession>
<keyword evidence="8" id="KW-1185">Reference proteome</keyword>
<feature type="transmembrane region" description="Helical" evidence="4">
    <location>
        <begin position="300"/>
        <end position="319"/>
    </location>
</feature>